<dbReference type="AlphaFoldDB" id="I3D5J2"/>
<gene>
    <name evidence="1" type="ORF">BD31_I1444</name>
</gene>
<keyword evidence="2" id="KW-1185">Reference proteome</keyword>
<dbReference type="EMBL" id="AEXL02000011">
    <property type="protein sequence ID" value="EIJ66985.1"/>
    <property type="molecule type" value="Genomic_DNA"/>
</dbReference>
<dbReference type="OrthoDB" id="871at2157"/>
<sequence>MIKKLYRFKKETPLISESLIPYNQTKKMMIHKIKYFESKHLAQGVYLQDVVNVFLAEKGENIVAVLPVMQDSLLVHYKE</sequence>
<evidence type="ECO:0000313" key="2">
    <source>
        <dbReference type="Proteomes" id="UP000003423"/>
    </source>
</evidence>
<dbReference type="PATRIC" id="fig|859350.6.peg.29"/>
<evidence type="ECO:0000313" key="1">
    <source>
        <dbReference type="EMBL" id="EIJ66985.1"/>
    </source>
</evidence>
<dbReference type="Proteomes" id="UP000003423">
    <property type="component" value="Unassembled WGS sequence"/>
</dbReference>
<accession>I3D5J2</accession>
<organism evidence="1 2">
    <name type="scientific">Candidatus Nitrosopumilus salarius BD31</name>
    <dbReference type="NCBI Taxonomy" id="859350"/>
    <lineage>
        <taxon>Archaea</taxon>
        <taxon>Nitrososphaerota</taxon>
        <taxon>Nitrososphaeria</taxon>
        <taxon>Nitrosopumilales</taxon>
        <taxon>Nitrosopumilaceae</taxon>
        <taxon>Nitrosopumilus</taxon>
    </lineage>
</organism>
<dbReference type="RefSeq" id="WP_008296680.1">
    <property type="nucleotide sequence ID" value="NZ_AEXL02000011.1"/>
</dbReference>
<reference evidence="1 2" key="1">
    <citation type="journal article" date="2012" name="J. Bacteriol.">
        <title>Genome sequence of "Candidatus Nitrosopumilus salaria" BD31, an ammonia-oxidizing archaeon from the San Francisco Bay estuary.</title>
        <authorList>
            <person name="Mosier A.C."/>
            <person name="Allen E.E."/>
            <person name="Kim M."/>
            <person name="Ferriera S."/>
            <person name="Francis C.A."/>
        </authorList>
    </citation>
    <scope>NUCLEOTIDE SEQUENCE [LARGE SCALE GENOMIC DNA]</scope>
    <source>
        <strain evidence="1 2">BD31</strain>
    </source>
</reference>
<proteinExistence type="predicted"/>
<comment type="caution">
    <text evidence="1">The sequence shown here is derived from an EMBL/GenBank/DDBJ whole genome shotgun (WGS) entry which is preliminary data.</text>
</comment>
<protein>
    <submittedName>
        <fullName evidence="1">Uncharacterized protein</fullName>
    </submittedName>
</protein>
<name>I3D5J2_9ARCH</name>